<organism evidence="1 2">
    <name type="scientific">Lederbergia ruris</name>
    <dbReference type="NCBI Taxonomy" id="217495"/>
    <lineage>
        <taxon>Bacteria</taxon>
        <taxon>Bacillati</taxon>
        <taxon>Bacillota</taxon>
        <taxon>Bacilli</taxon>
        <taxon>Bacillales</taxon>
        <taxon>Bacillaceae</taxon>
        <taxon>Lederbergia</taxon>
    </lineage>
</organism>
<name>A0ABQ4KGD1_9BACI</name>
<reference evidence="1 2" key="1">
    <citation type="submission" date="2021-03" db="EMBL/GenBank/DDBJ databases">
        <title>Antimicrobial resistance genes in bacteria isolated from Japanese honey, and their potential for conferring macrolide and lincosamide resistance in the American foulbrood pathogen Paenibacillus larvae.</title>
        <authorList>
            <person name="Okamoto M."/>
            <person name="Kumagai M."/>
            <person name="Kanamori H."/>
            <person name="Takamatsu D."/>
        </authorList>
    </citation>
    <scope>NUCLEOTIDE SEQUENCE [LARGE SCALE GENOMIC DNA]</scope>
    <source>
        <strain evidence="1 2">J8TS2</strain>
    </source>
</reference>
<comment type="caution">
    <text evidence="1">The sequence shown here is derived from an EMBL/GenBank/DDBJ whole genome shotgun (WGS) entry which is preliminary data.</text>
</comment>
<sequence>MLPLSRNTSSIIRLSVIGSLELGVSRYLYIQQEVYNEVVTKSNDQVIGKHGLRNPF</sequence>
<evidence type="ECO:0000313" key="1">
    <source>
        <dbReference type="EMBL" id="GIN56962.1"/>
    </source>
</evidence>
<dbReference type="Proteomes" id="UP000679950">
    <property type="component" value="Unassembled WGS sequence"/>
</dbReference>
<accession>A0ABQ4KGD1</accession>
<evidence type="ECO:0000313" key="2">
    <source>
        <dbReference type="Proteomes" id="UP000679950"/>
    </source>
</evidence>
<proteinExistence type="predicted"/>
<protein>
    <submittedName>
        <fullName evidence="1">Uncharacterized protein</fullName>
    </submittedName>
</protein>
<keyword evidence="2" id="KW-1185">Reference proteome</keyword>
<dbReference type="EMBL" id="BORB01000008">
    <property type="protein sequence ID" value="GIN56962.1"/>
    <property type="molecule type" value="Genomic_DNA"/>
</dbReference>
<gene>
    <name evidence="1" type="ORF">J8TS2_12810</name>
</gene>